<dbReference type="AlphaFoldDB" id="A0A2A2FDT6"/>
<dbReference type="OrthoDB" id="346459at2157"/>
<reference evidence="1 2" key="1">
    <citation type="submission" date="2017-08" db="EMBL/GenBank/DDBJ databases">
        <title>The strain WRN001 was isolated from Binhai saline alkaline soil, Tianjin, China.</title>
        <authorList>
            <person name="Liu D."/>
            <person name="Zhang G."/>
        </authorList>
    </citation>
    <scope>NUCLEOTIDE SEQUENCE [LARGE SCALE GENOMIC DNA]</scope>
    <source>
        <strain evidence="1 2">WN019</strain>
    </source>
</reference>
<dbReference type="Proteomes" id="UP000218083">
    <property type="component" value="Unassembled WGS sequence"/>
</dbReference>
<dbReference type="EMBL" id="NSKC01000008">
    <property type="protein sequence ID" value="PAU82779.1"/>
    <property type="molecule type" value="Genomic_DNA"/>
</dbReference>
<accession>A0A2A2FDT6</accession>
<comment type="caution">
    <text evidence="1">The sequence shown here is derived from an EMBL/GenBank/DDBJ whole genome shotgun (WGS) entry which is preliminary data.</text>
</comment>
<organism evidence="1 2">
    <name type="scientific">Halorubrum salipaludis</name>
    <dbReference type="NCBI Taxonomy" id="2032630"/>
    <lineage>
        <taxon>Archaea</taxon>
        <taxon>Methanobacteriati</taxon>
        <taxon>Methanobacteriota</taxon>
        <taxon>Stenosarchaea group</taxon>
        <taxon>Halobacteria</taxon>
        <taxon>Halobacteriales</taxon>
        <taxon>Haloferacaceae</taxon>
        <taxon>Halorubrum</taxon>
    </lineage>
</organism>
<name>A0A2A2FDT6_9EURY</name>
<dbReference type="RefSeq" id="WP_095637391.1">
    <property type="nucleotide sequence ID" value="NZ_NSKC01000008.1"/>
</dbReference>
<evidence type="ECO:0000313" key="1">
    <source>
        <dbReference type="EMBL" id="PAU82779.1"/>
    </source>
</evidence>
<gene>
    <name evidence="1" type="ORF">CK500_11610</name>
</gene>
<sequence length="168" mass="18215">MFYGTPNCPECGSRFLVKSIRMNGGYVPPPDLTVYRCYRCFAKFTDEDVAAAEDEVEPDDGGPERDRPIRVTDVDLAVSPAGEKRAVDRFAVALRNDGTEPVRVARATLAFDDGEESVAPVDPVVLAPDETATVTVTRDWLHPGQEAVTVRLSGDGETVGSVRVTDLD</sequence>
<evidence type="ECO:0000313" key="2">
    <source>
        <dbReference type="Proteomes" id="UP000218083"/>
    </source>
</evidence>
<protein>
    <submittedName>
        <fullName evidence="1">Uncharacterized protein</fullName>
    </submittedName>
</protein>
<keyword evidence="2" id="KW-1185">Reference proteome</keyword>
<proteinExistence type="predicted"/>